<evidence type="ECO:0000313" key="1">
    <source>
        <dbReference type="EMBL" id="JAE23840.1"/>
    </source>
</evidence>
<accession>A0A0A9GFF6</accession>
<sequence>MRSNTLDFFSPEQRRWSACVLTAAAASSCREAAAAVAVPGFSFRYSE</sequence>
<proteinExistence type="predicted"/>
<dbReference type="PROSITE" id="PS51257">
    <property type="entry name" value="PROKAR_LIPOPROTEIN"/>
    <property type="match status" value="1"/>
</dbReference>
<dbReference type="AlphaFoldDB" id="A0A0A9GFF6"/>
<reference evidence="1" key="2">
    <citation type="journal article" date="2015" name="Data Brief">
        <title>Shoot transcriptome of the giant reed, Arundo donax.</title>
        <authorList>
            <person name="Barrero R.A."/>
            <person name="Guerrero F.D."/>
            <person name="Moolhuijzen P."/>
            <person name="Goolsby J.A."/>
            <person name="Tidwell J."/>
            <person name="Bellgard S.E."/>
            <person name="Bellgard M.I."/>
        </authorList>
    </citation>
    <scope>NUCLEOTIDE SEQUENCE</scope>
    <source>
        <tissue evidence="1">Shoot tissue taken approximately 20 cm above the soil surface</tissue>
    </source>
</reference>
<organism evidence="1">
    <name type="scientific">Arundo donax</name>
    <name type="common">Giant reed</name>
    <name type="synonym">Donax arundinaceus</name>
    <dbReference type="NCBI Taxonomy" id="35708"/>
    <lineage>
        <taxon>Eukaryota</taxon>
        <taxon>Viridiplantae</taxon>
        <taxon>Streptophyta</taxon>
        <taxon>Embryophyta</taxon>
        <taxon>Tracheophyta</taxon>
        <taxon>Spermatophyta</taxon>
        <taxon>Magnoliopsida</taxon>
        <taxon>Liliopsida</taxon>
        <taxon>Poales</taxon>
        <taxon>Poaceae</taxon>
        <taxon>PACMAD clade</taxon>
        <taxon>Arundinoideae</taxon>
        <taxon>Arundineae</taxon>
        <taxon>Arundo</taxon>
    </lineage>
</organism>
<dbReference type="EMBL" id="GBRH01174056">
    <property type="protein sequence ID" value="JAE23840.1"/>
    <property type="molecule type" value="Transcribed_RNA"/>
</dbReference>
<reference evidence="1" key="1">
    <citation type="submission" date="2014-09" db="EMBL/GenBank/DDBJ databases">
        <authorList>
            <person name="Magalhaes I.L.F."/>
            <person name="Oliveira U."/>
            <person name="Santos F.R."/>
            <person name="Vidigal T.H.D.A."/>
            <person name="Brescovit A.D."/>
            <person name="Santos A.J."/>
        </authorList>
    </citation>
    <scope>NUCLEOTIDE SEQUENCE</scope>
    <source>
        <tissue evidence="1">Shoot tissue taken approximately 20 cm above the soil surface</tissue>
    </source>
</reference>
<protein>
    <submittedName>
        <fullName evidence="1">Uncharacterized protein</fullName>
    </submittedName>
</protein>
<name>A0A0A9GFF6_ARUDO</name>